<protein>
    <submittedName>
        <fullName evidence="5">HMCN</fullName>
    </submittedName>
</protein>
<dbReference type="InterPro" id="IPR007110">
    <property type="entry name" value="Ig-like_dom"/>
</dbReference>
<dbReference type="AlphaFoldDB" id="A0A8S3VI97"/>
<comment type="caution">
    <text evidence="5">The sequence shown here is derived from an EMBL/GenBank/DDBJ whole genome shotgun (WGS) entry which is preliminary data.</text>
</comment>
<dbReference type="GO" id="GO:0008046">
    <property type="term" value="F:axon guidance receptor activity"/>
    <property type="evidence" value="ECO:0007669"/>
    <property type="project" value="TreeGrafter"/>
</dbReference>
<dbReference type="InterPro" id="IPR013098">
    <property type="entry name" value="Ig_I-set"/>
</dbReference>
<dbReference type="Gene3D" id="2.60.40.10">
    <property type="entry name" value="Immunoglobulins"/>
    <property type="match status" value="2"/>
</dbReference>
<evidence type="ECO:0000256" key="2">
    <source>
        <dbReference type="ARBA" id="ARBA00023157"/>
    </source>
</evidence>
<evidence type="ECO:0000313" key="5">
    <source>
        <dbReference type="EMBL" id="CAG2254839.1"/>
    </source>
</evidence>
<dbReference type="Pfam" id="PF00047">
    <property type="entry name" value="ig"/>
    <property type="match status" value="1"/>
</dbReference>
<name>A0A8S3VI97_MYTED</name>
<dbReference type="GO" id="GO:0005886">
    <property type="term" value="C:plasma membrane"/>
    <property type="evidence" value="ECO:0007669"/>
    <property type="project" value="TreeGrafter"/>
</dbReference>
<dbReference type="PROSITE" id="PS50835">
    <property type="entry name" value="IG_LIKE"/>
    <property type="match status" value="2"/>
</dbReference>
<dbReference type="GO" id="GO:0030424">
    <property type="term" value="C:axon"/>
    <property type="evidence" value="ECO:0007669"/>
    <property type="project" value="TreeGrafter"/>
</dbReference>
<dbReference type="InterPro" id="IPR013783">
    <property type="entry name" value="Ig-like_fold"/>
</dbReference>
<evidence type="ECO:0000259" key="4">
    <source>
        <dbReference type="PROSITE" id="PS50835"/>
    </source>
</evidence>
<dbReference type="SUPFAM" id="SSF48726">
    <property type="entry name" value="Immunoglobulin"/>
    <property type="match status" value="2"/>
</dbReference>
<dbReference type="Pfam" id="PF07679">
    <property type="entry name" value="I-set"/>
    <property type="match status" value="1"/>
</dbReference>
<evidence type="ECO:0000313" key="6">
    <source>
        <dbReference type="Proteomes" id="UP000683360"/>
    </source>
</evidence>
<proteinExistence type="predicted"/>
<dbReference type="SMART" id="SM00408">
    <property type="entry name" value="IGc2"/>
    <property type="match status" value="2"/>
</dbReference>
<dbReference type="InterPro" id="IPR013151">
    <property type="entry name" value="Immunoglobulin_dom"/>
</dbReference>
<dbReference type="CDD" id="cd00096">
    <property type="entry name" value="Ig"/>
    <property type="match status" value="1"/>
</dbReference>
<sequence length="448" mass="50293">MEKLVRVFLFLQTIITELVGKFLNKQLQPDNFQTFLLNRKHILFHLYRNGRPCCACSRNENLGHQQVVKKVQFDLLYVQGNNTCNVRSYNHSCIYSAAPSVKVSELDVTLAITILKNCFANSLNLHELQSLDDIRKIRNDIAHNARNSDISEKEFCRMWSILEEAALKLAKAFDQEYFNDIKSKMRQQRDRRILATSEDYKEYSKQLTNMKDDLTESLGIIHERLISEIQTLFEGRGSPAIKIDKSDITATHGDQVVIPCSVVSNLPVTHVNWKRTSNNVSETILNDDSGYQGSTPVTPSLTIDSVKLNDAGTYICLAENAAGATISDPVTLIVNGGAPEVQILQSYYTNIYGKEVVISCNIVSDSTVTGIYWKKYYKNKVLRINNGDKGYQGITPTSPSLIIKFATSDDDGTYVCHATNSAGISTSNSATLRIKGGWYICVKRNNPY</sequence>
<feature type="signal peptide" evidence="3">
    <location>
        <begin position="1"/>
        <end position="20"/>
    </location>
</feature>
<dbReference type="SMART" id="SM00409">
    <property type="entry name" value="IG"/>
    <property type="match status" value="2"/>
</dbReference>
<dbReference type="OrthoDB" id="6272054at2759"/>
<dbReference type="PANTHER" id="PTHR45080">
    <property type="entry name" value="CONTACTIN 5"/>
    <property type="match status" value="1"/>
</dbReference>
<dbReference type="PANTHER" id="PTHR45080:SF8">
    <property type="entry name" value="IG-LIKE DOMAIN-CONTAINING PROTEIN"/>
    <property type="match status" value="1"/>
</dbReference>
<accession>A0A8S3VI97</accession>
<dbReference type="InterPro" id="IPR050958">
    <property type="entry name" value="Cell_Adh-Cytoskel_Orgn"/>
</dbReference>
<organism evidence="5 6">
    <name type="scientific">Mytilus edulis</name>
    <name type="common">Blue mussel</name>
    <dbReference type="NCBI Taxonomy" id="6550"/>
    <lineage>
        <taxon>Eukaryota</taxon>
        <taxon>Metazoa</taxon>
        <taxon>Spiralia</taxon>
        <taxon>Lophotrochozoa</taxon>
        <taxon>Mollusca</taxon>
        <taxon>Bivalvia</taxon>
        <taxon>Autobranchia</taxon>
        <taxon>Pteriomorphia</taxon>
        <taxon>Mytilida</taxon>
        <taxon>Mytiloidea</taxon>
        <taxon>Mytilidae</taxon>
        <taxon>Mytilinae</taxon>
        <taxon>Mytilus</taxon>
    </lineage>
</organism>
<gene>
    <name evidence="5" type="ORF">MEDL_66288</name>
</gene>
<dbReference type="GO" id="GO:0050808">
    <property type="term" value="P:synapse organization"/>
    <property type="evidence" value="ECO:0007669"/>
    <property type="project" value="TreeGrafter"/>
</dbReference>
<dbReference type="GO" id="GO:0007156">
    <property type="term" value="P:homophilic cell adhesion via plasma membrane adhesion molecules"/>
    <property type="evidence" value="ECO:0007669"/>
    <property type="project" value="TreeGrafter"/>
</dbReference>
<feature type="domain" description="Ig-like" evidence="4">
    <location>
        <begin position="239"/>
        <end position="327"/>
    </location>
</feature>
<keyword evidence="2" id="KW-1015">Disulfide bond</keyword>
<dbReference type="InterPro" id="IPR003599">
    <property type="entry name" value="Ig_sub"/>
</dbReference>
<keyword evidence="6" id="KW-1185">Reference proteome</keyword>
<keyword evidence="1 3" id="KW-0732">Signal</keyword>
<reference evidence="5" key="1">
    <citation type="submission" date="2021-03" db="EMBL/GenBank/DDBJ databases">
        <authorList>
            <person name="Bekaert M."/>
        </authorList>
    </citation>
    <scope>NUCLEOTIDE SEQUENCE</scope>
</reference>
<feature type="domain" description="Ig-like" evidence="4">
    <location>
        <begin position="339"/>
        <end position="433"/>
    </location>
</feature>
<evidence type="ECO:0000256" key="1">
    <source>
        <dbReference type="ARBA" id="ARBA00022729"/>
    </source>
</evidence>
<feature type="chain" id="PRO_5035866809" evidence="3">
    <location>
        <begin position="21"/>
        <end position="448"/>
    </location>
</feature>
<evidence type="ECO:0000256" key="3">
    <source>
        <dbReference type="SAM" id="SignalP"/>
    </source>
</evidence>
<dbReference type="Proteomes" id="UP000683360">
    <property type="component" value="Unassembled WGS sequence"/>
</dbReference>
<dbReference type="InterPro" id="IPR003598">
    <property type="entry name" value="Ig_sub2"/>
</dbReference>
<dbReference type="InterPro" id="IPR036179">
    <property type="entry name" value="Ig-like_dom_sf"/>
</dbReference>
<dbReference type="GO" id="GO:0043025">
    <property type="term" value="C:neuronal cell body"/>
    <property type="evidence" value="ECO:0007669"/>
    <property type="project" value="TreeGrafter"/>
</dbReference>
<dbReference type="EMBL" id="CAJPWZ010003255">
    <property type="protein sequence ID" value="CAG2254839.1"/>
    <property type="molecule type" value="Genomic_DNA"/>
</dbReference>